<sequence>MCSLLALEADGGKPDFHRWRIAVETMNQLSTVMAMSSEKLGSVLNEEERFTIPPAPKTPSTPGRERLRSQVRKLSSLSQGIRCLHAKMQILREDSNRTLEESEDVSELGSSLMAQYESIGVDLQSLTQAWEAGKASLAINIDKHERRISHASNGLRSPAPSLGGLTVVEEDGSPADALRALNGECPSNRSSMTVSVSDEEIYEAIAIPKQRSTFSREERIAKIQEERGRQASLRERRDATTNMLKELESVINTRPQRPKTGRITSV</sequence>
<reference evidence="7 8" key="1">
    <citation type="submission" date="2017-03" db="EMBL/GenBank/DDBJ databases">
        <title>Genomes of endolithic fungi from Antarctica.</title>
        <authorList>
            <person name="Coleine C."/>
            <person name="Masonjones S."/>
            <person name="Stajich J.E."/>
        </authorList>
    </citation>
    <scope>NUCLEOTIDE SEQUENCE [LARGE SCALE GENOMIC DNA]</scope>
    <source>
        <strain evidence="7 8">CCFEE 5187</strain>
    </source>
</reference>
<evidence type="ECO:0000256" key="5">
    <source>
        <dbReference type="SAM" id="MobiDB-lite"/>
    </source>
</evidence>
<keyword evidence="4" id="KW-0472">Membrane</keyword>
<protein>
    <recommendedName>
        <fullName evidence="6">Myosin-binding domain-containing protein</fullName>
    </recommendedName>
</protein>
<dbReference type="Proteomes" id="UP000308768">
    <property type="component" value="Unassembled WGS sequence"/>
</dbReference>
<evidence type="ECO:0000313" key="8">
    <source>
        <dbReference type="Proteomes" id="UP000308768"/>
    </source>
</evidence>
<evidence type="ECO:0000313" key="7">
    <source>
        <dbReference type="EMBL" id="TKA73581.1"/>
    </source>
</evidence>
<dbReference type="InterPro" id="IPR026859">
    <property type="entry name" value="Myosin-bd"/>
</dbReference>
<keyword evidence="8" id="KW-1185">Reference proteome</keyword>
<keyword evidence="2" id="KW-0812">Transmembrane</keyword>
<feature type="domain" description="Myosin-binding" evidence="6">
    <location>
        <begin position="1"/>
        <end position="87"/>
    </location>
</feature>
<keyword evidence="3" id="KW-1133">Transmembrane helix</keyword>
<dbReference type="GO" id="GO:0017022">
    <property type="term" value="F:myosin binding"/>
    <property type="evidence" value="ECO:0007669"/>
    <property type="project" value="InterPro"/>
</dbReference>
<feature type="region of interest" description="Disordered" evidence="5">
    <location>
        <begin position="45"/>
        <end position="66"/>
    </location>
</feature>
<dbReference type="GO" id="GO:0012505">
    <property type="term" value="C:endomembrane system"/>
    <property type="evidence" value="ECO:0007669"/>
    <property type="project" value="UniProtKB-SubCell"/>
</dbReference>
<accession>A0A4U0XBS8</accession>
<dbReference type="EMBL" id="NAJN01000422">
    <property type="protein sequence ID" value="TKA73581.1"/>
    <property type="molecule type" value="Genomic_DNA"/>
</dbReference>
<gene>
    <name evidence="7" type="ORF">B0A49_10922</name>
</gene>
<evidence type="ECO:0000256" key="2">
    <source>
        <dbReference type="ARBA" id="ARBA00022692"/>
    </source>
</evidence>
<name>A0A4U0XBS8_9PEZI</name>
<evidence type="ECO:0000256" key="3">
    <source>
        <dbReference type="ARBA" id="ARBA00022989"/>
    </source>
</evidence>
<comment type="caution">
    <text evidence="7">The sequence shown here is derived from an EMBL/GenBank/DDBJ whole genome shotgun (WGS) entry which is preliminary data.</text>
</comment>
<evidence type="ECO:0000259" key="6">
    <source>
        <dbReference type="Pfam" id="PF12632"/>
    </source>
</evidence>
<evidence type="ECO:0000256" key="1">
    <source>
        <dbReference type="ARBA" id="ARBA00004308"/>
    </source>
</evidence>
<dbReference type="Pfam" id="PF12632">
    <property type="entry name" value="Vezatin"/>
    <property type="match status" value="1"/>
</dbReference>
<dbReference type="OrthoDB" id="21151at2759"/>
<proteinExistence type="predicted"/>
<organism evidence="7 8">
    <name type="scientific">Cryomyces minteri</name>
    <dbReference type="NCBI Taxonomy" id="331657"/>
    <lineage>
        <taxon>Eukaryota</taxon>
        <taxon>Fungi</taxon>
        <taxon>Dikarya</taxon>
        <taxon>Ascomycota</taxon>
        <taxon>Pezizomycotina</taxon>
        <taxon>Dothideomycetes</taxon>
        <taxon>Dothideomycetes incertae sedis</taxon>
        <taxon>Cryomyces</taxon>
    </lineage>
</organism>
<dbReference type="AlphaFoldDB" id="A0A4U0XBS8"/>
<comment type="subcellular location">
    <subcellularLocation>
        <location evidence="1">Endomembrane system</location>
    </subcellularLocation>
</comment>
<evidence type="ECO:0000256" key="4">
    <source>
        <dbReference type="ARBA" id="ARBA00023136"/>
    </source>
</evidence>
<dbReference type="STRING" id="331657.A0A4U0XBS8"/>